<organism evidence="2 3">
    <name type="scientific">Pleurotus eryngii</name>
    <name type="common">Boletus of the steppes</name>
    <dbReference type="NCBI Taxonomy" id="5323"/>
    <lineage>
        <taxon>Eukaryota</taxon>
        <taxon>Fungi</taxon>
        <taxon>Dikarya</taxon>
        <taxon>Basidiomycota</taxon>
        <taxon>Agaricomycotina</taxon>
        <taxon>Agaricomycetes</taxon>
        <taxon>Agaricomycetidae</taxon>
        <taxon>Agaricales</taxon>
        <taxon>Pleurotineae</taxon>
        <taxon>Pleurotaceae</taxon>
        <taxon>Pleurotus</taxon>
    </lineage>
</organism>
<evidence type="ECO:0000313" key="2">
    <source>
        <dbReference type="EMBL" id="KAF9489970.1"/>
    </source>
</evidence>
<dbReference type="EMBL" id="MU154653">
    <property type="protein sequence ID" value="KAF9489970.1"/>
    <property type="molecule type" value="Genomic_DNA"/>
</dbReference>
<evidence type="ECO:0000313" key="3">
    <source>
        <dbReference type="Proteomes" id="UP000807025"/>
    </source>
</evidence>
<sequence>MAVICACGKSFANSGFRQHQRSSIDQICRRPPPPTVCDEDPVALEDNSIDLPSNGEAFDPEGNYFGHCAELSNGSKVDQVDEWCTSWPSTTEEQGLEPERKQCESAIAMSEEDGGSIPMRLRGGIENELQNRPFVVVYPNLKAGRVFSTRGHNLNMEYTAHISDHPANPYSPFKSKIDWEIAHWAKTRGPSSTAFTELMQIENLSDKLGISFKNSNELNSIIDNHLPGRPHFERHEILVGGEVCEVFYRDVIACIHALFGDPDFMPYLVFRPEKHYVDESKAERMFHDMHTGRWWWSTQEELDKTKPGATIIPIIISSDKTQLTLFHNKSAYPLYLTIGNIPKEIHCKPSKRAYVLLAYLPVTKLEGLANLYHACLSQILAPLRSAGLDGIFLTSGDGCIRHSYPLLASFIGDYPEQILVTATKSGCPTCPVKPNELGTYARDDPSPWLKNLDEILKAIDSFNSDPGGFLQACKEVGLKPIVDPFWKDLPYAHIYRSISPDILHQLLQGVVKHIISWVTEACGAAEIDARCRCMPPNHNVRLFLKGITSLSRVTGQEHDQMCRILLGLIIDLPLPDGLSNARLIQAVRAILDFLYLAQYPVHTDRTLELLEDALEEFHNNKSIFIDLGIRDSFNIPKLHFTQHYRRFIKMYGSLDNFNTEYTERLHIDLAKDAYDATNHKDEFWQMTVWLERKEKILRHHQYVQWQLQETPLPSTAAWTPPGLEPDHSVHMTKHASVRNVHLTQIKVQYGATHFCKALARFVILQNQPDITRTELERKLWDVCLPFNKLPVWHRIKFQRTDLSNNKTMTADSIHCQPQRLDGNQNIIPARFDTAFVNDGTGEVIGVEGYRIARIRVVFSLPESSLEVLFNDGVEVSQHLVFVEWFSAFVNPECNHGLFKIRPLKNVDSSPISEVIPLANVRRSAHLYPQFGPFAPVEWTSSTVLDRCDTFFVNMFADRHMYRIVV</sequence>
<keyword evidence="3" id="KW-1185">Reference proteome</keyword>
<accession>A0A9P6DBZ3</accession>
<feature type="domain" description="DUF6830" evidence="1">
    <location>
        <begin position="727"/>
        <end position="818"/>
    </location>
</feature>
<dbReference type="Proteomes" id="UP000807025">
    <property type="component" value="Unassembled WGS sequence"/>
</dbReference>
<dbReference type="AlphaFoldDB" id="A0A9P6DBZ3"/>
<gene>
    <name evidence="2" type="ORF">BDN71DRAFT_1525450</name>
</gene>
<dbReference type="InterPro" id="IPR041078">
    <property type="entry name" value="Plavaka"/>
</dbReference>
<name>A0A9P6DBZ3_PLEER</name>
<dbReference type="Pfam" id="PF20722">
    <property type="entry name" value="DUF6830"/>
    <property type="match status" value="1"/>
</dbReference>
<evidence type="ECO:0000259" key="1">
    <source>
        <dbReference type="Pfam" id="PF20722"/>
    </source>
</evidence>
<dbReference type="OrthoDB" id="2576233at2759"/>
<reference evidence="2" key="1">
    <citation type="submission" date="2020-11" db="EMBL/GenBank/DDBJ databases">
        <authorList>
            <consortium name="DOE Joint Genome Institute"/>
            <person name="Ahrendt S."/>
            <person name="Riley R."/>
            <person name="Andreopoulos W."/>
            <person name="Labutti K."/>
            <person name="Pangilinan J."/>
            <person name="Ruiz-Duenas F.J."/>
            <person name="Barrasa J.M."/>
            <person name="Sanchez-Garcia M."/>
            <person name="Camarero S."/>
            <person name="Miyauchi S."/>
            <person name="Serrano A."/>
            <person name="Linde D."/>
            <person name="Babiker R."/>
            <person name="Drula E."/>
            <person name="Ayuso-Fernandez I."/>
            <person name="Pacheco R."/>
            <person name="Padilla G."/>
            <person name="Ferreira P."/>
            <person name="Barriuso J."/>
            <person name="Kellner H."/>
            <person name="Castanera R."/>
            <person name="Alfaro M."/>
            <person name="Ramirez L."/>
            <person name="Pisabarro A.G."/>
            <person name="Kuo A."/>
            <person name="Tritt A."/>
            <person name="Lipzen A."/>
            <person name="He G."/>
            <person name="Yan M."/>
            <person name="Ng V."/>
            <person name="Cullen D."/>
            <person name="Martin F."/>
            <person name="Rosso M.-N."/>
            <person name="Henrissat B."/>
            <person name="Hibbett D."/>
            <person name="Martinez A.T."/>
            <person name="Grigoriev I.V."/>
        </authorList>
    </citation>
    <scope>NUCLEOTIDE SEQUENCE</scope>
    <source>
        <strain evidence="2">ATCC 90797</strain>
    </source>
</reference>
<dbReference type="Pfam" id="PF18759">
    <property type="entry name" value="Plavaka"/>
    <property type="match status" value="1"/>
</dbReference>
<comment type="caution">
    <text evidence="2">The sequence shown here is derived from an EMBL/GenBank/DDBJ whole genome shotgun (WGS) entry which is preliminary data.</text>
</comment>
<protein>
    <recommendedName>
        <fullName evidence="1">DUF6830 domain-containing protein</fullName>
    </recommendedName>
</protein>
<proteinExistence type="predicted"/>
<dbReference type="InterPro" id="IPR049233">
    <property type="entry name" value="DUF6830"/>
</dbReference>